<dbReference type="PANTHER" id="PTHR21346">
    <property type="entry name" value="FUN14 DOMAIN CONTAINING"/>
    <property type="match status" value="1"/>
</dbReference>
<evidence type="ECO:0000256" key="4">
    <source>
        <dbReference type="ARBA" id="ARBA00022989"/>
    </source>
</evidence>
<dbReference type="PANTHER" id="PTHR21346:SF10">
    <property type="entry name" value="TRANSMEMBRANE PROTEIN"/>
    <property type="match status" value="1"/>
</dbReference>
<evidence type="ECO:0000256" key="6">
    <source>
        <dbReference type="SAM" id="Phobius"/>
    </source>
</evidence>
<keyword evidence="5 6" id="KW-0472">Membrane</keyword>
<evidence type="ECO:0000256" key="2">
    <source>
        <dbReference type="ARBA" id="ARBA00009160"/>
    </source>
</evidence>
<proteinExistence type="inferred from homology"/>
<accession>A0A8H8CNC8</accession>
<comment type="caution">
    <text evidence="7">The sequence shown here is derived from an EMBL/GenBank/DDBJ whole genome shotgun (WGS) entry which is preliminary data.</text>
</comment>
<dbReference type="InterPro" id="IPR007014">
    <property type="entry name" value="FUN14"/>
</dbReference>
<evidence type="ECO:0000256" key="1">
    <source>
        <dbReference type="ARBA" id="ARBA00004370"/>
    </source>
</evidence>
<evidence type="ECO:0000256" key="3">
    <source>
        <dbReference type="ARBA" id="ARBA00022692"/>
    </source>
</evidence>
<keyword evidence="3 6" id="KW-0812">Transmembrane</keyword>
<reference evidence="7" key="1">
    <citation type="submission" date="2021-02" db="EMBL/GenBank/DDBJ databases">
        <title>Psilocybe cubensis genome.</title>
        <authorList>
            <person name="Mckernan K.J."/>
            <person name="Crawford S."/>
            <person name="Trippe A."/>
            <person name="Kane L.T."/>
            <person name="Mclaughlin S."/>
        </authorList>
    </citation>
    <scope>NUCLEOTIDE SEQUENCE [LARGE SCALE GENOMIC DNA]</scope>
    <source>
        <strain evidence="7">MGC-MH-2018</strain>
    </source>
</reference>
<comment type="similarity">
    <text evidence="2">Belongs to the FUN14 family.</text>
</comment>
<name>A0A8H8CNC8_PSICU</name>
<dbReference type="OrthoDB" id="163794at2759"/>
<feature type="transmembrane region" description="Helical" evidence="6">
    <location>
        <begin position="123"/>
        <end position="140"/>
    </location>
</feature>
<sequence length="228" mass="24473">MAFVLPSLVSRRCLTSAANGKSANARQLFSHPTLKPFSTSGSRFASTTSRNFPSPIWRALHEAGQNRPSLSFVTKGIAVAGVGIGLSTLRKEPVFCDAPPPPKATDSIYPDDRPPPPVSSVSLYELSFGTVVGLCAGVFVKKGAKAVAWFLGGVFVLLQYMGSASLVRVDWNKAASKFENLFYTKDAAGGTRPPNVLSLWNWMIDFLTADFQPRASFVAGFVLGLRIG</sequence>
<feature type="transmembrane region" description="Helical" evidence="6">
    <location>
        <begin position="146"/>
        <end position="167"/>
    </location>
</feature>
<dbReference type="AlphaFoldDB" id="A0A8H8CNC8"/>
<evidence type="ECO:0000313" key="7">
    <source>
        <dbReference type="EMBL" id="KAG5171650.1"/>
    </source>
</evidence>
<keyword evidence="4 6" id="KW-1133">Transmembrane helix</keyword>
<evidence type="ECO:0008006" key="8">
    <source>
        <dbReference type="Google" id="ProtNLM"/>
    </source>
</evidence>
<dbReference type="Pfam" id="PF04930">
    <property type="entry name" value="FUN14"/>
    <property type="match status" value="1"/>
</dbReference>
<organism evidence="7">
    <name type="scientific">Psilocybe cubensis</name>
    <name type="common">Psychedelic mushroom</name>
    <name type="synonym">Stropharia cubensis</name>
    <dbReference type="NCBI Taxonomy" id="181762"/>
    <lineage>
        <taxon>Eukaryota</taxon>
        <taxon>Fungi</taxon>
        <taxon>Dikarya</taxon>
        <taxon>Basidiomycota</taxon>
        <taxon>Agaricomycotina</taxon>
        <taxon>Agaricomycetes</taxon>
        <taxon>Agaricomycetidae</taxon>
        <taxon>Agaricales</taxon>
        <taxon>Agaricineae</taxon>
        <taxon>Strophariaceae</taxon>
        <taxon>Psilocybe</taxon>
    </lineage>
</organism>
<evidence type="ECO:0000256" key="5">
    <source>
        <dbReference type="ARBA" id="ARBA00023136"/>
    </source>
</evidence>
<gene>
    <name evidence="7" type="ORF">JR316_003737</name>
</gene>
<dbReference type="EMBL" id="JAFIQS010000003">
    <property type="protein sequence ID" value="KAG5171650.1"/>
    <property type="molecule type" value="Genomic_DNA"/>
</dbReference>
<dbReference type="GO" id="GO:0016020">
    <property type="term" value="C:membrane"/>
    <property type="evidence" value="ECO:0007669"/>
    <property type="project" value="UniProtKB-SubCell"/>
</dbReference>
<protein>
    <recommendedName>
        <fullName evidence="8">FUN14 family protein</fullName>
    </recommendedName>
</protein>
<comment type="subcellular location">
    <subcellularLocation>
        <location evidence="1">Membrane</location>
    </subcellularLocation>
</comment>